<feature type="region of interest" description="Disordered" evidence="1">
    <location>
        <begin position="181"/>
        <end position="452"/>
    </location>
</feature>
<feature type="region of interest" description="Disordered" evidence="1">
    <location>
        <begin position="492"/>
        <end position="555"/>
    </location>
</feature>
<feature type="compositionally biased region" description="Basic residues" evidence="1">
    <location>
        <begin position="400"/>
        <end position="416"/>
    </location>
</feature>
<feature type="compositionally biased region" description="Low complexity" evidence="1">
    <location>
        <begin position="253"/>
        <end position="263"/>
    </location>
</feature>
<dbReference type="Proteomes" id="UP001199106">
    <property type="component" value="Unassembled WGS sequence"/>
</dbReference>
<dbReference type="EMBL" id="JAANER010000004">
    <property type="protein sequence ID" value="KAG9191403.1"/>
    <property type="molecule type" value="Genomic_DNA"/>
</dbReference>
<feature type="region of interest" description="Disordered" evidence="1">
    <location>
        <begin position="571"/>
        <end position="594"/>
    </location>
</feature>
<feature type="compositionally biased region" description="Basic and acidic residues" evidence="1">
    <location>
        <begin position="384"/>
        <end position="399"/>
    </location>
</feature>
<feature type="region of interest" description="Disordered" evidence="1">
    <location>
        <begin position="1"/>
        <end position="59"/>
    </location>
</feature>
<feature type="compositionally biased region" description="Low complexity" evidence="1">
    <location>
        <begin position="199"/>
        <end position="236"/>
    </location>
</feature>
<keyword evidence="3" id="KW-1185">Reference proteome</keyword>
<feature type="compositionally biased region" description="Basic residues" evidence="1">
    <location>
        <begin position="346"/>
        <end position="358"/>
    </location>
</feature>
<feature type="compositionally biased region" description="Low complexity" evidence="1">
    <location>
        <begin position="1"/>
        <end position="42"/>
    </location>
</feature>
<gene>
    <name evidence="2" type="ORF">G6011_09491</name>
</gene>
<accession>A0AAD4IB28</accession>
<protein>
    <submittedName>
        <fullName evidence="2">Uncharacterized protein</fullName>
    </submittedName>
</protein>
<evidence type="ECO:0000256" key="1">
    <source>
        <dbReference type="SAM" id="MobiDB-lite"/>
    </source>
</evidence>
<dbReference type="AlphaFoldDB" id="A0AAD4IB28"/>
<organism evidence="2 3">
    <name type="scientific">Alternaria panax</name>
    <dbReference type="NCBI Taxonomy" id="48097"/>
    <lineage>
        <taxon>Eukaryota</taxon>
        <taxon>Fungi</taxon>
        <taxon>Dikarya</taxon>
        <taxon>Ascomycota</taxon>
        <taxon>Pezizomycotina</taxon>
        <taxon>Dothideomycetes</taxon>
        <taxon>Pleosporomycetidae</taxon>
        <taxon>Pleosporales</taxon>
        <taxon>Pleosporineae</taxon>
        <taxon>Pleosporaceae</taxon>
        <taxon>Alternaria</taxon>
        <taxon>Alternaria sect. Panax</taxon>
    </lineage>
</organism>
<feature type="compositionally biased region" description="Pro residues" evidence="1">
    <location>
        <begin position="264"/>
        <end position="277"/>
    </location>
</feature>
<feature type="compositionally biased region" description="Pro residues" evidence="1">
    <location>
        <begin position="298"/>
        <end position="315"/>
    </location>
</feature>
<evidence type="ECO:0000313" key="2">
    <source>
        <dbReference type="EMBL" id="KAG9191403.1"/>
    </source>
</evidence>
<reference evidence="2" key="1">
    <citation type="submission" date="2021-07" db="EMBL/GenBank/DDBJ databases">
        <title>Genome Resource of American Ginseng Black Spot Pathogen Alternaria panax.</title>
        <authorList>
            <person name="Qiu C."/>
            <person name="Wang W."/>
            <person name="Liu Z."/>
        </authorList>
    </citation>
    <scope>NUCLEOTIDE SEQUENCE</scope>
    <source>
        <strain evidence="2">BNCC115425</strain>
    </source>
</reference>
<name>A0AAD4IB28_9PLEO</name>
<sequence>MASSQQPLYQGQVPQQHQNVGQQRQVPIGQQRQQALGQAQQRPTQSQEQPLNPYAGYDPQLASFILEKPKNAKSWEDAEPKRQNFSLQEIQSELHKSRRNHGNVKKNMDEIPSPNCRRIINELVEDKNVELAKYNRAIQYRIASVTNTWRSINRRDRQLVRVDIILETEPSGFQEPMQAKVAVSAGPQDPNKLKQQGYPQNQQFPNQLNPSQNMPQQHQQRPPQQQQQQQPYPSQQNMGHSQQVEPPRPQHPPGQGNMNQTPGPGNPPPPPPPPGMPGPHDMGGPPRPPMHEGGGRPMPGPMQHPQPHHPPPGQHPIPGTFPEQLLMPSNHMRHGQGRLVDILNPNHRRHQKARHKGHRDAFGSSSDSDSSWEVESEDSSFVNIEHDDHGDAGRRERGRQQHNKKLKKSQKHHSLSRAREHSRSHSQNRTRRNNADSHAAKSTRRHRASNLVDDLRNGRLSLESFTTDSFRSSHNKIPGHMTPVHIHLSTNNIAEDRTRNGNASPADLYNEKKKPGKHYTAHDMARESSNSSSEHGSGTESLNTTSAHTANDGIWDRPIRRRPCFKHVHSRRKSFYGDKPQPVFDQPHPSHIYDDDMDYRRAQKARYPREPAHDYPQPRSPRAYLHEPESYFDDHPTHPIRLNMQHRRATMANPPIIHNPYAQIDFPPKPIRSSSYLDRHDPDYMVPQPRALADGEEPDERFGLSDFHAALDHIQEKKDMRHLMRRPNVMGRRDSAFQYEDDEWNVRVPLGGRWGDYESY</sequence>
<comment type="caution">
    <text evidence="2">The sequence shown here is derived from an EMBL/GenBank/DDBJ whole genome shotgun (WGS) entry which is preliminary data.</text>
</comment>
<proteinExistence type="predicted"/>
<feature type="compositionally biased region" description="Low complexity" evidence="1">
    <location>
        <begin position="527"/>
        <end position="541"/>
    </location>
</feature>
<evidence type="ECO:0000313" key="3">
    <source>
        <dbReference type="Proteomes" id="UP001199106"/>
    </source>
</evidence>